<evidence type="ECO:0000313" key="14">
    <source>
        <dbReference type="Proteomes" id="UP000533598"/>
    </source>
</evidence>
<feature type="compositionally biased region" description="Low complexity" evidence="12">
    <location>
        <begin position="388"/>
        <end position="428"/>
    </location>
</feature>
<feature type="active site" description="Proton acceptor" evidence="11">
    <location>
        <position position="321"/>
    </location>
</feature>
<evidence type="ECO:0000256" key="3">
    <source>
        <dbReference type="ARBA" id="ARBA00007110"/>
    </source>
</evidence>
<organism evidence="13 14">
    <name type="scientific">Crossiella cryophila</name>
    <dbReference type="NCBI Taxonomy" id="43355"/>
    <lineage>
        <taxon>Bacteria</taxon>
        <taxon>Bacillati</taxon>
        <taxon>Actinomycetota</taxon>
        <taxon>Actinomycetes</taxon>
        <taxon>Pseudonocardiales</taxon>
        <taxon>Pseudonocardiaceae</taxon>
        <taxon>Crossiella</taxon>
    </lineage>
</organism>
<dbReference type="Pfam" id="PF02277">
    <property type="entry name" value="DBI_PRT"/>
    <property type="match status" value="1"/>
</dbReference>
<dbReference type="SUPFAM" id="SSF52733">
    <property type="entry name" value="Nicotinate mononucleotide:5,6-dimethylbenzimidazole phosphoribosyltransferase (CobT)"/>
    <property type="match status" value="1"/>
</dbReference>
<dbReference type="GO" id="GO:0009236">
    <property type="term" value="P:cobalamin biosynthetic process"/>
    <property type="evidence" value="ECO:0007669"/>
    <property type="project" value="UniProtKB-UniRule"/>
</dbReference>
<dbReference type="InterPro" id="IPR023195">
    <property type="entry name" value="Nict_dMeBzImd_PRibTrfase_N"/>
</dbReference>
<feature type="region of interest" description="Disordered" evidence="12">
    <location>
        <begin position="379"/>
        <end position="460"/>
    </location>
</feature>
<proteinExistence type="inferred from homology"/>
<dbReference type="GO" id="GO:0008939">
    <property type="term" value="F:nicotinate-nucleotide-dimethylbenzimidazole phosphoribosyltransferase activity"/>
    <property type="evidence" value="ECO:0007669"/>
    <property type="project" value="UniProtKB-UniRule"/>
</dbReference>
<evidence type="ECO:0000256" key="11">
    <source>
        <dbReference type="HAMAP-Rule" id="MF_00230"/>
    </source>
</evidence>
<dbReference type="CDD" id="cd02439">
    <property type="entry name" value="DMB-PRT_CobT"/>
    <property type="match status" value="1"/>
</dbReference>
<feature type="region of interest" description="Disordered" evidence="12">
    <location>
        <begin position="1"/>
        <end position="25"/>
    </location>
</feature>
<evidence type="ECO:0000256" key="12">
    <source>
        <dbReference type="SAM" id="MobiDB-lite"/>
    </source>
</evidence>
<evidence type="ECO:0000256" key="5">
    <source>
        <dbReference type="ARBA" id="ARBA00015486"/>
    </source>
</evidence>
<keyword evidence="14" id="KW-1185">Reference proteome</keyword>
<evidence type="ECO:0000256" key="2">
    <source>
        <dbReference type="ARBA" id="ARBA00005049"/>
    </source>
</evidence>
<dbReference type="EC" id="2.4.2.21" evidence="4 11"/>
<sequence>MDESVSDEAVRFPPVAPPDAQVRGDAEARQAQLTKPAGSLGRLEQLGVWLSACQGVCPPRPLTRPRVVVFAGDHGIARHGVSAYPSEVTGQMVQGFLAGTAAVNVLAEAAGATVRVVDMAVDADTADSVSGHKVRRSSGVIDREDALTQAEVLAALAAGRAIADEEVDGGADLLIAGDMGIGNTTPSAVLIAALTGSEPVAVVGRGTGIDDHGWMRKTAAIRDALRRARPVSADPVGLLRTSAGADIAAMAGFLAQAAIRQTPVLLDGVVVGAAAMVAEELAPGAREWWQAGHRSVEPAHSIVLEHLDLTPLLEFSLRLGEGSGAVAALPLLSMAGRILAEMATFAEAGIAVPGETTPLDALATTATGLAATVLAEATSHAPSPELDTAIPTSQTPAATATSHAPTYPGHTTTHPDTTYGYGHGHTATQPDEPRDNPADTSYPAPPPAAPTITVAPPTDL</sequence>
<dbReference type="InterPro" id="IPR017846">
    <property type="entry name" value="Nict_dMeBzImd_PRibTrfase_bact"/>
</dbReference>
<protein>
    <recommendedName>
        <fullName evidence="5 11">Nicotinate-nucleotide--dimethylbenzimidazole phosphoribosyltransferase</fullName>
        <shortName evidence="11">NN:DBI PRT</shortName>
        <ecNumber evidence="4 11">2.4.2.21</ecNumber>
    </recommendedName>
    <alternativeName>
        <fullName evidence="9 11">N(1)-alpha-phosphoribosyltransferase</fullName>
    </alternativeName>
</protein>
<name>A0A7W7FSX1_9PSEU</name>
<dbReference type="PANTHER" id="PTHR43463:SF1">
    <property type="entry name" value="NICOTINATE-NUCLEOTIDE--DIMETHYLBENZIMIDAZOLE PHOSPHORIBOSYLTRANSFERASE"/>
    <property type="match status" value="1"/>
</dbReference>
<evidence type="ECO:0000256" key="4">
    <source>
        <dbReference type="ARBA" id="ARBA00011991"/>
    </source>
</evidence>
<comment type="catalytic activity">
    <reaction evidence="10 11">
        <text>5,6-dimethylbenzimidazole + nicotinate beta-D-ribonucleotide = alpha-ribazole 5'-phosphate + nicotinate + H(+)</text>
        <dbReference type="Rhea" id="RHEA:11196"/>
        <dbReference type="ChEBI" id="CHEBI:15378"/>
        <dbReference type="ChEBI" id="CHEBI:15890"/>
        <dbReference type="ChEBI" id="CHEBI:32544"/>
        <dbReference type="ChEBI" id="CHEBI:57502"/>
        <dbReference type="ChEBI" id="CHEBI:57918"/>
        <dbReference type="EC" id="2.4.2.21"/>
    </reaction>
</comment>
<accession>A0A7W7FSX1</accession>
<comment type="similarity">
    <text evidence="3 11">Belongs to the CobT family.</text>
</comment>
<evidence type="ECO:0000256" key="9">
    <source>
        <dbReference type="ARBA" id="ARBA00030686"/>
    </source>
</evidence>
<evidence type="ECO:0000256" key="8">
    <source>
        <dbReference type="ARBA" id="ARBA00022679"/>
    </source>
</evidence>
<dbReference type="Gene3D" id="1.10.1610.10">
    <property type="match status" value="1"/>
</dbReference>
<dbReference type="NCBIfam" id="NF000996">
    <property type="entry name" value="PRK00105.1"/>
    <property type="match status" value="1"/>
</dbReference>
<evidence type="ECO:0000313" key="13">
    <source>
        <dbReference type="EMBL" id="MBB4676642.1"/>
    </source>
</evidence>
<dbReference type="NCBIfam" id="TIGR03160">
    <property type="entry name" value="cobT_DBIPRT"/>
    <property type="match status" value="1"/>
</dbReference>
<evidence type="ECO:0000256" key="10">
    <source>
        <dbReference type="ARBA" id="ARBA00047340"/>
    </source>
</evidence>
<comment type="function">
    <text evidence="1 11">Catalyzes the synthesis of alpha-ribazole-5'-phosphate from nicotinate mononucleotide (NAMN) and 5,6-dimethylbenzimidazole (DMB).</text>
</comment>
<feature type="compositionally biased region" description="Low complexity" evidence="12">
    <location>
        <begin position="450"/>
        <end position="460"/>
    </location>
</feature>
<evidence type="ECO:0000256" key="6">
    <source>
        <dbReference type="ARBA" id="ARBA00022573"/>
    </source>
</evidence>
<dbReference type="PANTHER" id="PTHR43463">
    <property type="entry name" value="NICOTINATE-NUCLEOTIDE--DIMETHYLBENZIMIDAZOLE PHOSPHORIBOSYLTRANSFERASE"/>
    <property type="match status" value="1"/>
</dbReference>
<dbReference type="HAMAP" id="MF_00230">
    <property type="entry name" value="CobT"/>
    <property type="match status" value="1"/>
</dbReference>
<dbReference type="InterPro" id="IPR003200">
    <property type="entry name" value="Nict_dMeBzImd_PRibTrfase"/>
</dbReference>
<reference evidence="13 14" key="1">
    <citation type="submission" date="2020-08" db="EMBL/GenBank/DDBJ databases">
        <title>Sequencing the genomes of 1000 actinobacteria strains.</title>
        <authorList>
            <person name="Klenk H.-P."/>
        </authorList>
    </citation>
    <scope>NUCLEOTIDE SEQUENCE [LARGE SCALE GENOMIC DNA]</scope>
    <source>
        <strain evidence="13 14">DSM 44230</strain>
    </source>
</reference>
<dbReference type="InterPro" id="IPR036087">
    <property type="entry name" value="Nict_dMeBzImd_PRibTrfase_sf"/>
</dbReference>
<evidence type="ECO:0000256" key="7">
    <source>
        <dbReference type="ARBA" id="ARBA00022676"/>
    </source>
</evidence>
<comment type="pathway">
    <text evidence="2 11">Nucleoside biosynthesis; alpha-ribazole biosynthesis; alpha-ribazole from 5,6-dimethylbenzimidazole: step 1/2.</text>
</comment>
<keyword evidence="6 11" id="KW-0169">Cobalamin biosynthesis</keyword>
<dbReference type="Proteomes" id="UP000533598">
    <property type="component" value="Unassembled WGS sequence"/>
</dbReference>
<gene>
    <name evidence="11" type="primary">cobT</name>
    <name evidence="13" type="ORF">HNR67_002760</name>
</gene>
<dbReference type="Gene3D" id="3.40.50.10210">
    <property type="match status" value="1"/>
</dbReference>
<evidence type="ECO:0000256" key="1">
    <source>
        <dbReference type="ARBA" id="ARBA00002197"/>
    </source>
</evidence>
<keyword evidence="8 11" id="KW-0808">Transferase</keyword>
<dbReference type="AlphaFoldDB" id="A0A7W7FSX1"/>
<keyword evidence="7 11" id="KW-0328">Glycosyltransferase</keyword>
<dbReference type="UniPathway" id="UPA00061">
    <property type="reaction ID" value="UER00516"/>
</dbReference>
<dbReference type="EMBL" id="JACHMH010000001">
    <property type="protein sequence ID" value="MBB4676642.1"/>
    <property type="molecule type" value="Genomic_DNA"/>
</dbReference>
<comment type="caution">
    <text evidence="13">The sequence shown here is derived from an EMBL/GenBank/DDBJ whole genome shotgun (WGS) entry which is preliminary data.</text>
</comment>